<dbReference type="Gene3D" id="3.40.50.11310">
    <property type="entry name" value="Bacterial phosphonate metabolism protein PhnH"/>
    <property type="match status" value="1"/>
</dbReference>
<dbReference type="Pfam" id="PF05845">
    <property type="entry name" value="PhnH"/>
    <property type="match status" value="1"/>
</dbReference>
<name>A0ABU5A2K3_9HYPH</name>
<gene>
    <name evidence="1" type="primary">phnH</name>
    <name evidence="1" type="ORF">RFM42_12975</name>
</gene>
<dbReference type="InterPro" id="IPR008772">
    <property type="entry name" value="Phosphonate_metab_PhnH"/>
</dbReference>
<proteinExistence type="predicted"/>
<sequence length="181" mass="19427">MSLAAMLPDQDEIFANAGFDALMGALARPGTIHTLPTPGFAAVVASLIDRECSFHTTQEPLTEPLARTGARPAPLGQADYVFAALAAPREIEALERLKRGNLLYPDDSATLIAAGIFNEGVRLRLSGPGIDGVGDISIGGVDRCFWPLRERLVRYPLGFDLFLVDGDRVIGVPRSTRVEVL</sequence>
<organism evidence="1 2">
    <name type="scientific">Mesorhizobium vachelliae</name>
    <dbReference type="NCBI Taxonomy" id="3072309"/>
    <lineage>
        <taxon>Bacteria</taxon>
        <taxon>Pseudomonadati</taxon>
        <taxon>Pseudomonadota</taxon>
        <taxon>Alphaproteobacteria</taxon>
        <taxon>Hyphomicrobiales</taxon>
        <taxon>Phyllobacteriaceae</taxon>
        <taxon>Mesorhizobium</taxon>
    </lineage>
</organism>
<accession>A0ABU5A2K3</accession>
<keyword evidence="2" id="KW-1185">Reference proteome</keyword>
<protein>
    <submittedName>
        <fullName evidence="1">Phosphonate C-P lyase system protein PhnH</fullName>
    </submittedName>
</protein>
<dbReference type="SUPFAM" id="SSF159709">
    <property type="entry name" value="PhnH-like"/>
    <property type="match status" value="1"/>
</dbReference>
<comment type="caution">
    <text evidence="1">The sequence shown here is derived from an EMBL/GenBank/DDBJ whole genome shotgun (WGS) entry which is preliminary data.</text>
</comment>
<dbReference type="RefSeq" id="WP_320247732.1">
    <property type="nucleotide sequence ID" value="NZ_JAVIIQ010000004.1"/>
</dbReference>
<evidence type="ECO:0000313" key="2">
    <source>
        <dbReference type="Proteomes" id="UP001285154"/>
    </source>
</evidence>
<dbReference type="NCBIfam" id="TIGR03292">
    <property type="entry name" value="PhnH_redo"/>
    <property type="match status" value="1"/>
</dbReference>
<reference evidence="1 2" key="1">
    <citation type="submission" date="2023-08" db="EMBL/GenBank/DDBJ databases">
        <title>Implementing the SeqCode for naming new Mesorhizobium species isolated from Vachellia karroo root nodules.</title>
        <authorList>
            <person name="Van Lill M."/>
        </authorList>
    </citation>
    <scope>NUCLEOTIDE SEQUENCE [LARGE SCALE GENOMIC DNA]</scope>
    <source>
        <strain evidence="1 2">VK25D</strain>
    </source>
</reference>
<dbReference type="GO" id="GO:0016829">
    <property type="term" value="F:lyase activity"/>
    <property type="evidence" value="ECO:0007669"/>
    <property type="project" value="UniProtKB-KW"/>
</dbReference>
<dbReference type="Proteomes" id="UP001285154">
    <property type="component" value="Unassembled WGS sequence"/>
</dbReference>
<keyword evidence="1" id="KW-0456">Lyase</keyword>
<evidence type="ECO:0000313" key="1">
    <source>
        <dbReference type="EMBL" id="MDX8531904.1"/>
    </source>
</evidence>
<dbReference type="EMBL" id="JAVIIQ010000004">
    <property type="protein sequence ID" value="MDX8531904.1"/>
    <property type="molecule type" value="Genomic_DNA"/>
</dbReference>
<dbReference type="InterPro" id="IPR038058">
    <property type="entry name" value="PhnH-like_sp"/>
</dbReference>